<comment type="caution">
    <text evidence="1">The sequence shown here is derived from an EMBL/GenBank/DDBJ whole genome shotgun (WGS) entry which is preliminary data.</text>
</comment>
<evidence type="ECO:0000313" key="2">
    <source>
        <dbReference type="Proteomes" id="UP000680206"/>
    </source>
</evidence>
<reference evidence="1 2" key="1">
    <citation type="submission" date="2021-03" db="EMBL/GenBank/DDBJ databases">
        <title>Actinomadura violae sp. nov., isolated from lichen in Thailand.</title>
        <authorList>
            <person name="Kanchanasin P."/>
            <person name="Saeng-In P."/>
            <person name="Phongsopitanun W."/>
            <person name="Yuki M."/>
            <person name="Kudo T."/>
            <person name="Ohkuma M."/>
            <person name="Tanasupawat S."/>
        </authorList>
    </citation>
    <scope>NUCLEOTIDE SEQUENCE [LARGE SCALE GENOMIC DNA]</scope>
    <source>
        <strain evidence="1 2">LCR2-06</strain>
    </source>
</reference>
<proteinExistence type="predicted"/>
<dbReference type="Gene3D" id="2.30.110.10">
    <property type="entry name" value="Electron Transport, Fmn-binding Protein, Chain A"/>
    <property type="match status" value="1"/>
</dbReference>
<dbReference type="InterPro" id="IPR012349">
    <property type="entry name" value="Split_barrel_FMN-bd"/>
</dbReference>
<dbReference type="InterPro" id="IPR024747">
    <property type="entry name" value="Pyridox_Oxase-rel"/>
</dbReference>
<dbReference type="Proteomes" id="UP000680206">
    <property type="component" value="Unassembled WGS sequence"/>
</dbReference>
<evidence type="ECO:0000313" key="1">
    <source>
        <dbReference type="EMBL" id="MBO2459080.1"/>
    </source>
</evidence>
<organism evidence="1 2">
    <name type="scientific">Actinomadura violacea</name>
    <dbReference type="NCBI Taxonomy" id="2819934"/>
    <lineage>
        <taxon>Bacteria</taxon>
        <taxon>Bacillati</taxon>
        <taxon>Actinomycetota</taxon>
        <taxon>Actinomycetes</taxon>
        <taxon>Streptosporangiales</taxon>
        <taxon>Thermomonosporaceae</taxon>
        <taxon>Actinomadura</taxon>
    </lineage>
</organism>
<dbReference type="RefSeq" id="WP_208241398.1">
    <property type="nucleotide sequence ID" value="NZ_JAGEPF010000009.1"/>
</dbReference>
<dbReference type="Pfam" id="PF12900">
    <property type="entry name" value="Pyridox_ox_2"/>
    <property type="match status" value="1"/>
</dbReference>
<name>A0ABS3RQQ8_9ACTN</name>
<protein>
    <submittedName>
        <fullName evidence="1">Pyridoxamine 5'-phosphate oxidase</fullName>
    </submittedName>
</protein>
<accession>A0ABS3RQQ8</accession>
<dbReference type="EMBL" id="JAGEPF010000009">
    <property type="protein sequence ID" value="MBO2459080.1"/>
    <property type="molecule type" value="Genomic_DNA"/>
</dbReference>
<dbReference type="SUPFAM" id="SSF50475">
    <property type="entry name" value="FMN-binding split barrel"/>
    <property type="match status" value="1"/>
</dbReference>
<gene>
    <name evidence="1" type="ORF">J4709_15980</name>
</gene>
<keyword evidence="2" id="KW-1185">Reference proteome</keyword>
<sequence length="143" mass="16237">MTTSMTKAERETFLADTRIGMLSVPDGRAPLLVPIWYAYEPGGDIRISTPSTSRKLTLIKQAGQAGFAVQQEEMPYKFVSVDGPITGYEPTDPAEYHRWSIRYLGPADGERFFAAIEETLPHWTTISIRPTRWRTFDFSKEFA</sequence>